<protein>
    <submittedName>
        <fullName evidence="9">ABC transporter ATP-binding protein</fullName>
    </submittedName>
</protein>
<feature type="domain" description="ABC transporter" evidence="8">
    <location>
        <begin position="9"/>
        <end position="234"/>
    </location>
</feature>
<sequence>MRNQTETMIEIKNLVKKYGSFTAVNGIGFSVNKGEIFGLLGPNGAGKSTTLEMMVGLRKPDTGSAIIGGFDIAKDLLKVKEVIGIQLQSTTLFELLTVEEILKLYASFYQKNVLIPELIEDMVLTEKTKSRVKTLSGGQKQRLAIALALVHDPWILFLDEPTTGLDPQARRTLWDIVLKLKEKGKTTVLTTHYMDEAQVLCDRIAIMDQGNLIALDTPSGLIKSLESDSAVEFQYEGNLLTQELEQLDGVKQVGKHKDTYVLYTDNLQETLITLIQFTSEKQIQLTNLQTRTSTLEDVFIHMTGRSLREE</sequence>
<evidence type="ECO:0000256" key="6">
    <source>
        <dbReference type="ARBA" id="ARBA00022967"/>
    </source>
</evidence>
<dbReference type="PANTHER" id="PTHR43582:SF2">
    <property type="entry name" value="LINEARMYCIN RESISTANCE ATP-BINDING PROTEIN LNRL"/>
    <property type="match status" value="1"/>
</dbReference>
<dbReference type="SUPFAM" id="SSF52540">
    <property type="entry name" value="P-loop containing nucleoside triphosphate hydrolases"/>
    <property type="match status" value="1"/>
</dbReference>
<dbReference type="InterPro" id="IPR027417">
    <property type="entry name" value="P-loop_NTPase"/>
</dbReference>
<dbReference type="Proteomes" id="UP001152173">
    <property type="component" value="Unassembled WGS sequence"/>
</dbReference>
<accession>A0A9X3LDI4</accession>
<evidence type="ECO:0000256" key="4">
    <source>
        <dbReference type="ARBA" id="ARBA00022741"/>
    </source>
</evidence>
<keyword evidence="2" id="KW-0813">Transport</keyword>
<keyword evidence="3" id="KW-1003">Cell membrane</keyword>
<dbReference type="Gene3D" id="3.40.50.300">
    <property type="entry name" value="P-loop containing nucleotide triphosphate hydrolases"/>
    <property type="match status" value="1"/>
</dbReference>
<gene>
    <name evidence="9" type="ORF">M9R32_01920</name>
</gene>
<keyword evidence="4" id="KW-0547">Nucleotide-binding</keyword>
<dbReference type="Pfam" id="PF00005">
    <property type="entry name" value="ABC_tran"/>
    <property type="match status" value="1"/>
</dbReference>
<evidence type="ECO:0000259" key="8">
    <source>
        <dbReference type="PROSITE" id="PS50893"/>
    </source>
</evidence>
<keyword evidence="7" id="KW-0472">Membrane</keyword>
<organism evidence="9 10">
    <name type="scientific">Paenisporosarcina quisquiliarum</name>
    <dbReference type="NCBI Taxonomy" id="365346"/>
    <lineage>
        <taxon>Bacteria</taxon>
        <taxon>Bacillati</taxon>
        <taxon>Bacillota</taxon>
        <taxon>Bacilli</taxon>
        <taxon>Bacillales</taxon>
        <taxon>Caryophanaceae</taxon>
        <taxon>Paenisporosarcina</taxon>
    </lineage>
</organism>
<dbReference type="AlphaFoldDB" id="A0A9X3LDI4"/>
<dbReference type="SMART" id="SM00382">
    <property type="entry name" value="AAA"/>
    <property type="match status" value="1"/>
</dbReference>
<evidence type="ECO:0000313" key="9">
    <source>
        <dbReference type="EMBL" id="MCZ8535946.1"/>
    </source>
</evidence>
<dbReference type="PROSITE" id="PS50893">
    <property type="entry name" value="ABC_TRANSPORTER_2"/>
    <property type="match status" value="1"/>
</dbReference>
<dbReference type="PANTHER" id="PTHR43582">
    <property type="entry name" value="LINEARMYCIN RESISTANCE ATP-BINDING PROTEIN LNRL"/>
    <property type="match status" value="1"/>
</dbReference>
<keyword evidence="5 9" id="KW-0067">ATP-binding</keyword>
<name>A0A9X3LDI4_9BACL</name>
<dbReference type="PROSITE" id="PS00211">
    <property type="entry name" value="ABC_TRANSPORTER_1"/>
    <property type="match status" value="1"/>
</dbReference>
<dbReference type="InterPro" id="IPR017871">
    <property type="entry name" value="ABC_transporter-like_CS"/>
</dbReference>
<dbReference type="InterPro" id="IPR003593">
    <property type="entry name" value="AAA+_ATPase"/>
</dbReference>
<reference evidence="9" key="1">
    <citation type="submission" date="2022-05" db="EMBL/GenBank/DDBJ databases">
        <authorList>
            <person name="Colautti A."/>
            <person name="Iacumin L."/>
        </authorList>
    </citation>
    <scope>NUCLEOTIDE SEQUENCE</scope>
    <source>
        <strain evidence="9">SK 55</strain>
    </source>
</reference>
<dbReference type="InterPro" id="IPR003439">
    <property type="entry name" value="ABC_transporter-like_ATP-bd"/>
</dbReference>
<dbReference type="GO" id="GO:0005886">
    <property type="term" value="C:plasma membrane"/>
    <property type="evidence" value="ECO:0007669"/>
    <property type="project" value="UniProtKB-SubCell"/>
</dbReference>
<comment type="subcellular location">
    <subcellularLocation>
        <location evidence="1">Cell membrane</location>
    </subcellularLocation>
</comment>
<comment type="caution">
    <text evidence="9">The sequence shown here is derived from an EMBL/GenBank/DDBJ whole genome shotgun (WGS) entry which is preliminary data.</text>
</comment>
<keyword evidence="6" id="KW-1278">Translocase</keyword>
<evidence type="ECO:0000256" key="3">
    <source>
        <dbReference type="ARBA" id="ARBA00022475"/>
    </source>
</evidence>
<evidence type="ECO:0000313" key="10">
    <source>
        <dbReference type="Proteomes" id="UP001152173"/>
    </source>
</evidence>
<evidence type="ECO:0000256" key="2">
    <source>
        <dbReference type="ARBA" id="ARBA00022448"/>
    </source>
</evidence>
<dbReference type="GO" id="GO:0005524">
    <property type="term" value="F:ATP binding"/>
    <property type="evidence" value="ECO:0007669"/>
    <property type="project" value="UniProtKB-KW"/>
</dbReference>
<evidence type="ECO:0000256" key="1">
    <source>
        <dbReference type="ARBA" id="ARBA00004236"/>
    </source>
</evidence>
<proteinExistence type="predicted"/>
<dbReference type="EMBL" id="JAMKBJ010000001">
    <property type="protein sequence ID" value="MCZ8535946.1"/>
    <property type="molecule type" value="Genomic_DNA"/>
</dbReference>
<evidence type="ECO:0000256" key="7">
    <source>
        <dbReference type="ARBA" id="ARBA00023136"/>
    </source>
</evidence>
<evidence type="ECO:0000256" key="5">
    <source>
        <dbReference type="ARBA" id="ARBA00022840"/>
    </source>
</evidence>
<dbReference type="RefSeq" id="WP_269925045.1">
    <property type="nucleotide sequence ID" value="NZ_JAMKBJ010000001.1"/>
</dbReference>
<keyword evidence="10" id="KW-1185">Reference proteome</keyword>
<dbReference type="GO" id="GO:0016887">
    <property type="term" value="F:ATP hydrolysis activity"/>
    <property type="evidence" value="ECO:0007669"/>
    <property type="project" value="InterPro"/>
</dbReference>
<dbReference type="FunFam" id="3.40.50.300:FF:000589">
    <property type="entry name" value="ABC transporter, ATP-binding subunit"/>
    <property type="match status" value="1"/>
</dbReference>